<dbReference type="Proteomes" id="UP000199202">
    <property type="component" value="Unassembled WGS sequence"/>
</dbReference>
<dbReference type="InterPro" id="IPR039422">
    <property type="entry name" value="MarR/SlyA-like"/>
</dbReference>
<proteinExistence type="predicted"/>
<dbReference type="RefSeq" id="WP_218136088.1">
    <property type="nucleotide sequence ID" value="NZ_FNDJ01000016.1"/>
</dbReference>
<dbReference type="Pfam" id="PF01047">
    <property type="entry name" value="MarR"/>
    <property type="match status" value="1"/>
</dbReference>
<gene>
    <name evidence="2" type="ORF">SAMN05421869_116111</name>
</gene>
<dbReference type="GO" id="GO:0006950">
    <property type="term" value="P:response to stress"/>
    <property type="evidence" value="ECO:0007669"/>
    <property type="project" value="TreeGrafter"/>
</dbReference>
<dbReference type="GO" id="GO:0003700">
    <property type="term" value="F:DNA-binding transcription factor activity"/>
    <property type="evidence" value="ECO:0007669"/>
    <property type="project" value="InterPro"/>
</dbReference>
<dbReference type="GO" id="GO:0003677">
    <property type="term" value="F:DNA binding"/>
    <property type="evidence" value="ECO:0007669"/>
    <property type="project" value="UniProtKB-KW"/>
</dbReference>
<organism evidence="2 3">
    <name type="scientific">Nonomuraea jiangxiensis</name>
    <dbReference type="NCBI Taxonomy" id="633440"/>
    <lineage>
        <taxon>Bacteria</taxon>
        <taxon>Bacillati</taxon>
        <taxon>Actinomycetota</taxon>
        <taxon>Actinomycetes</taxon>
        <taxon>Streptosporangiales</taxon>
        <taxon>Streptosporangiaceae</taxon>
        <taxon>Nonomuraea</taxon>
    </lineage>
</organism>
<dbReference type="Gene3D" id="1.10.10.10">
    <property type="entry name" value="Winged helix-like DNA-binding domain superfamily/Winged helix DNA-binding domain"/>
    <property type="match status" value="1"/>
</dbReference>
<evidence type="ECO:0000313" key="2">
    <source>
        <dbReference type="EMBL" id="SDK48280.1"/>
    </source>
</evidence>
<dbReference type="InterPro" id="IPR036390">
    <property type="entry name" value="WH_DNA-bd_sf"/>
</dbReference>
<dbReference type="InterPro" id="IPR036388">
    <property type="entry name" value="WH-like_DNA-bd_sf"/>
</dbReference>
<protein>
    <submittedName>
        <fullName evidence="2">DNA-binding transcriptional regulator, MarR family</fullName>
    </submittedName>
</protein>
<reference evidence="2 3" key="1">
    <citation type="submission" date="2016-10" db="EMBL/GenBank/DDBJ databases">
        <authorList>
            <person name="de Groot N.N."/>
        </authorList>
    </citation>
    <scope>NUCLEOTIDE SEQUENCE [LARGE SCALE GENOMIC DNA]</scope>
    <source>
        <strain evidence="2 3">CGMCC 4.6533</strain>
    </source>
</reference>
<feature type="domain" description="HTH marR-type" evidence="1">
    <location>
        <begin position="3"/>
        <end position="141"/>
    </location>
</feature>
<dbReference type="PANTHER" id="PTHR33164:SF43">
    <property type="entry name" value="HTH-TYPE TRANSCRIPTIONAL REPRESSOR YETL"/>
    <property type="match status" value="1"/>
</dbReference>
<dbReference type="InterPro" id="IPR000835">
    <property type="entry name" value="HTH_MarR-typ"/>
</dbReference>
<dbReference type="AlphaFoldDB" id="A0A1G9C9D9"/>
<dbReference type="PANTHER" id="PTHR33164">
    <property type="entry name" value="TRANSCRIPTIONAL REGULATOR, MARR FAMILY"/>
    <property type="match status" value="1"/>
</dbReference>
<dbReference type="SMART" id="SM00347">
    <property type="entry name" value="HTH_MARR"/>
    <property type="match status" value="1"/>
</dbReference>
<accession>A0A1G9C9D9</accession>
<dbReference type="STRING" id="633440.SAMN05421869_116111"/>
<evidence type="ECO:0000259" key="1">
    <source>
        <dbReference type="PROSITE" id="PS50995"/>
    </source>
</evidence>
<keyword evidence="3" id="KW-1185">Reference proteome</keyword>
<dbReference type="EMBL" id="FNDJ01000016">
    <property type="protein sequence ID" value="SDK48280.1"/>
    <property type="molecule type" value="Genomic_DNA"/>
</dbReference>
<keyword evidence="2" id="KW-0238">DNA-binding</keyword>
<sequence>MKDAEEFRYLVLAIQREGNRVLAAALRPLDLTPAQAEVVSVLDERGPLTLSGLGELLVCESGVNPSRLVDRLVTAGLVERTISTSDRRHVTLTLTAAGRQLAERVRTVQDDLNDAIEDMLAGQPITPTLTTLRTVADHFPAGEKVRRRKESFSA</sequence>
<dbReference type="SUPFAM" id="SSF46785">
    <property type="entry name" value="Winged helix' DNA-binding domain"/>
    <property type="match status" value="1"/>
</dbReference>
<dbReference type="PROSITE" id="PS50995">
    <property type="entry name" value="HTH_MARR_2"/>
    <property type="match status" value="1"/>
</dbReference>
<name>A0A1G9C9D9_9ACTN</name>
<dbReference type="PRINTS" id="PR00598">
    <property type="entry name" value="HTHMARR"/>
</dbReference>
<evidence type="ECO:0000313" key="3">
    <source>
        <dbReference type="Proteomes" id="UP000199202"/>
    </source>
</evidence>